<feature type="coiled-coil region" evidence="10">
    <location>
        <begin position="38"/>
        <end position="72"/>
    </location>
</feature>
<comment type="subcellular location">
    <subcellularLocation>
        <location evidence="1">Cytoplasm</location>
    </subcellularLocation>
</comment>
<comment type="subunit">
    <text evidence="8">Homodimer. Interacts with FtsZ.</text>
</comment>
<comment type="caution">
    <text evidence="11">The sequence shown here is derived from an EMBL/GenBank/DDBJ whole genome shotgun (WGS) entry which is preliminary data.</text>
</comment>
<protein>
    <recommendedName>
        <fullName evidence="2">Cell division protein ZapA</fullName>
    </recommendedName>
    <alternativeName>
        <fullName evidence="9">Z ring-associated protein ZapA</fullName>
    </alternativeName>
</protein>
<dbReference type="GO" id="GO:0005829">
    <property type="term" value="C:cytosol"/>
    <property type="evidence" value="ECO:0007669"/>
    <property type="project" value="TreeGrafter"/>
</dbReference>
<evidence type="ECO:0000256" key="6">
    <source>
        <dbReference type="ARBA" id="ARBA00023306"/>
    </source>
</evidence>
<evidence type="ECO:0000256" key="7">
    <source>
        <dbReference type="ARBA" id="ARBA00024910"/>
    </source>
</evidence>
<evidence type="ECO:0000256" key="10">
    <source>
        <dbReference type="SAM" id="Coils"/>
    </source>
</evidence>
<dbReference type="EMBL" id="JAPDRN010000113">
    <property type="protein sequence ID" value="KAJ9621768.1"/>
    <property type="molecule type" value="Genomic_DNA"/>
</dbReference>
<keyword evidence="5" id="KW-0717">Septation</keyword>
<evidence type="ECO:0000256" key="2">
    <source>
        <dbReference type="ARBA" id="ARBA00015195"/>
    </source>
</evidence>
<evidence type="ECO:0000256" key="1">
    <source>
        <dbReference type="ARBA" id="ARBA00004496"/>
    </source>
</evidence>
<keyword evidence="3" id="KW-0963">Cytoplasm</keyword>
<dbReference type="InterPro" id="IPR012662">
    <property type="entry name" value="CHP02449"/>
</dbReference>
<evidence type="ECO:0000256" key="9">
    <source>
        <dbReference type="ARBA" id="ARBA00033158"/>
    </source>
</evidence>
<reference evidence="11" key="1">
    <citation type="submission" date="2022-10" db="EMBL/GenBank/DDBJ databases">
        <title>Culturing micro-colonial fungi from biological soil crusts in the Mojave desert and describing Neophaeococcomyces mojavensis, and introducing the new genera and species Taxawa tesnikishii.</title>
        <authorList>
            <person name="Kurbessoian T."/>
            <person name="Stajich J.E."/>
        </authorList>
    </citation>
    <scope>NUCLEOTIDE SEQUENCE</scope>
    <source>
        <strain evidence="11">TK_35</strain>
    </source>
</reference>
<dbReference type="Gene3D" id="1.20.5.50">
    <property type="match status" value="1"/>
</dbReference>
<evidence type="ECO:0000256" key="8">
    <source>
        <dbReference type="ARBA" id="ARBA00026068"/>
    </source>
</evidence>
<dbReference type="InterPro" id="IPR007838">
    <property type="entry name" value="Cell_div_ZapA-like"/>
</dbReference>
<sequence length="183" mass="20483">MCPPALRGRRDLLRQCLTALTRLAYRAGMEPADPLAQLQAFAARVEALLDRNQRLAEENRSLRHQQEQLVAERSTLLAKNEQAPHMSAEPVSVRILDREYTVGVGGDERDSLMAAARLLDARMREIRGSNRMAAVDRIAVLAALNLAHELQQLRDENARQAVALQQTLADLNRRLDRAIDSST</sequence>
<name>A0AA38XTP6_9EURO</name>
<keyword evidence="6" id="KW-0131">Cell cycle</keyword>
<dbReference type="GO" id="GO:0000917">
    <property type="term" value="P:division septum assembly"/>
    <property type="evidence" value="ECO:0007669"/>
    <property type="project" value="UniProtKB-KW"/>
</dbReference>
<evidence type="ECO:0000256" key="4">
    <source>
        <dbReference type="ARBA" id="ARBA00022618"/>
    </source>
</evidence>
<dbReference type="PANTHER" id="PTHR34981">
    <property type="entry name" value="CELL DIVISION PROTEIN ZAPA"/>
    <property type="match status" value="1"/>
</dbReference>
<dbReference type="GO" id="GO:0030428">
    <property type="term" value="C:cell septum"/>
    <property type="evidence" value="ECO:0007669"/>
    <property type="project" value="TreeGrafter"/>
</dbReference>
<dbReference type="NCBIfam" id="TIGR02449">
    <property type="entry name" value="TIGR02449 family protein"/>
    <property type="match status" value="1"/>
</dbReference>
<gene>
    <name evidence="11" type="ORF">H2204_011806</name>
</gene>
<dbReference type="GO" id="GO:0000921">
    <property type="term" value="P:septin ring assembly"/>
    <property type="evidence" value="ECO:0007669"/>
    <property type="project" value="TreeGrafter"/>
</dbReference>
<organism evidence="11">
    <name type="scientific">Knufia peltigerae</name>
    <dbReference type="NCBI Taxonomy" id="1002370"/>
    <lineage>
        <taxon>Eukaryota</taxon>
        <taxon>Fungi</taxon>
        <taxon>Dikarya</taxon>
        <taxon>Ascomycota</taxon>
        <taxon>Pezizomycotina</taxon>
        <taxon>Eurotiomycetes</taxon>
        <taxon>Chaetothyriomycetidae</taxon>
        <taxon>Chaetothyriales</taxon>
        <taxon>Trichomeriaceae</taxon>
        <taxon>Knufia</taxon>
    </lineage>
</organism>
<dbReference type="Pfam" id="PF05164">
    <property type="entry name" value="ZapA"/>
    <property type="match status" value="1"/>
</dbReference>
<accession>A0AA38XTP6</accession>
<evidence type="ECO:0000256" key="3">
    <source>
        <dbReference type="ARBA" id="ARBA00022490"/>
    </source>
</evidence>
<dbReference type="PANTHER" id="PTHR34981:SF1">
    <property type="entry name" value="CELL DIVISION PROTEIN ZAPA"/>
    <property type="match status" value="1"/>
</dbReference>
<dbReference type="SUPFAM" id="SSF102829">
    <property type="entry name" value="Cell division protein ZapA-like"/>
    <property type="match status" value="1"/>
</dbReference>
<keyword evidence="4" id="KW-0132">Cell division</keyword>
<keyword evidence="10" id="KW-0175">Coiled coil</keyword>
<dbReference type="InterPro" id="IPR042233">
    <property type="entry name" value="Cell_div_ZapA_N"/>
</dbReference>
<feature type="coiled-coil region" evidence="10">
    <location>
        <begin position="154"/>
        <end position="181"/>
    </location>
</feature>
<dbReference type="GO" id="GO:0032153">
    <property type="term" value="C:cell division site"/>
    <property type="evidence" value="ECO:0007669"/>
    <property type="project" value="TreeGrafter"/>
</dbReference>
<comment type="function">
    <text evidence="7">Activator of cell division through the inhibition of FtsZ GTPase activity, therefore promoting FtsZ assembly into bundles of protofilaments necessary for the formation of the division Z ring. It is recruited early at mid-cell but it is not essential for cell division.</text>
</comment>
<evidence type="ECO:0000256" key="5">
    <source>
        <dbReference type="ARBA" id="ARBA00023210"/>
    </source>
</evidence>
<proteinExistence type="predicted"/>
<dbReference type="AlphaFoldDB" id="A0AA38XTP6"/>
<dbReference type="InterPro" id="IPR036192">
    <property type="entry name" value="Cell_div_ZapA-like_sf"/>
</dbReference>
<evidence type="ECO:0000313" key="11">
    <source>
        <dbReference type="EMBL" id="KAJ9621768.1"/>
    </source>
</evidence>
<dbReference type="Gene3D" id="3.30.160.880">
    <property type="entry name" value="Cell division protein ZapA protomer, N-terminal domain"/>
    <property type="match status" value="1"/>
</dbReference>